<sequence length="89" mass="10444">MNDTSDQDIIVEYFGHYPYRISMAFVIPYSMLFYTAPNDEKQTIIYPLQKQCFYSLTLYTLSLVAAILLGLSYSKNTNYSYLLWLIIVM</sequence>
<evidence type="ECO:0000256" key="1">
    <source>
        <dbReference type="SAM" id="Phobius"/>
    </source>
</evidence>
<dbReference type="Proteomes" id="UP001152747">
    <property type="component" value="Unassembled WGS sequence"/>
</dbReference>
<accession>A0A9P1ISL8</accession>
<evidence type="ECO:0000313" key="2">
    <source>
        <dbReference type="EMBL" id="CAI5450540.1"/>
    </source>
</evidence>
<organism evidence="2 3">
    <name type="scientific">Caenorhabditis angaria</name>
    <dbReference type="NCBI Taxonomy" id="860376"/>
    <lineage>
        <taxon>Eukaryota</taxon>
        <taxon>Metazoa</taxon>
        <taxon>Ecdysozoa</taxon>
        <taxon>Nematoda</taxon>
        <taxon>Chromadorea</taxon>
        <taxon>Rhabditida</taxon>
        <taxon>Rhabditina</taxon>
        <taxon>Rhabditomorpha</taxon>
        <taxon>Rhabditoidea</taxon>
        <taxon>Rhabditidae</taxon>
        <taxon>Peloderinae</taxon>
        <taxon>Caenorhabditis</taxon>
    </lineage>
</organism>
<keyword evidence="1" id="KW-0812">Transmembrane</keyword>
<evidence type="ECO:0000313" key="3">
    <source>
        <dbReference type="Proteomes" id="UP001152747"/>
    </source>
</evidence>
<keyword evidence="3" id="KW-1185">Reference proteome</keyword>
<protein>
    <submittedName>
        <fullName evidence="2">Uncharacterized protein</fullName>
    </submittedName>
</protein>
<comment type="caution">
    <text evidence="2">The sequence shown here is derived from an EMBL/GenBank/DDBJ whole genome shotgun (WGS) entry which is preliminary data.</text>
</comment>
<reference evidence="2" key="1">
    <citation type="submission" date="2022-11" db="EMBL/GenBank/DDBJ databases">
        <authorList>
            <person name="Kikuchi T."/>
        </authorList>
    </citation>
    <scope>NUCLEOTIDE SEQUENCE</scope>
    <source>
        <strain evidence="2">PS1010</strain>
    </source>
</reference>
<name>A0A9P1ISL8_9PELO</name>
<dbReference type="AlphaFoldDB" id="A0A9P1ISL8"/>
<gene>
    <name evidence="2" type="ORF">CAMP_LOCUS13177</name>
</gene>
<keyword evidence="1" id="KW-0472">Membrane</keyword>
<keyword evidence="1" id="KW-1133">Transmembrane helix</keyword>
<proteinExistence type="predicted"/>
<dbReference type="EMBL" id="CANHGI010000005">
    <property type="protein sequence ID" value="CAI5450540.1"/>
    <property type="molecule type" value="Genomic_DNA"/>
</dbReference>
<feature type="transmembrane region" description="Helical" evidence="1">
    <location>
        <begin position="56"/>
        <end position="74"/>
    </location>
</feature>